<gene>
    <name evidence="1" type="ORF">OLEA9_A078351</name>
</gene>
<protein>
    <submittedName>
        <fullName evidence="1">Ribosomal lysine N-methyltransferase 3</fullName>
    </submittedName>
</protein>
<dbReference type="GO" id="GO:0005634">
    <property type="term" value="C:nucleus"/>
    <property type="evidence" value="ECO:0007669"/>
    <property type="project" value="TreeGrafter"/>
</dbReference>
<dbReference type="Gramene" id="OE9A078351T1">
    <property type="protein sequence ID" value="OE9A078351C1"/>
    <property type="gene ID" value="OE9A078351"/>
</dbReference>
<accession>A0A8S0PCT9</accession>
<evidence type="ECO:0000313" key="2">
    <source>
        <dbReference type="Proteomes" id="UP000594638"/>
    </source>
</evidence>
<evidence type="ECO:0000313" key="1">
    <source>
        <dbReference type="EMBL" id="CAA2941269.1"/>
    </source>
</evidence>
<dbReference type="Gene3D" id="3.90.1410.10">
    <property type="entry name" value="set domain protein methyltransferase, domain 1"/>
    <property type="match status" value="1"/>
</dbReference>
<comment type="caution">
    <text evidence="1">The sequence shown here is derived from an EMBL/GenBank/DDBJ whole genome shotgun (WGS) entry which is preliminary data.</text>
</comment>
<proteinExistence type="predicted"/>
<dbReference type="CDD" id="cd10527">
    <property type="entry name" value="SET_LSMT"/>
    <property type="match status" value="1"/>
</dbReference>
<dbReference type="EMBL" id="CACTIH010000048">
    <property type="protein sequence ID" value="CAA2941269.1"/>
    <property type="molecule type" value="Genomic_DNA"/>
</dbReference>
<dbReference type="SUPFAM" id="SSF82199">
    <property type="entry name" value="SET domain"/>
    <property type="match status" value="1"/>
</dbReference>
<sequence length="259" mass="28730">MAATRRMRAFKRWMKCQGIECSDALHLAIAKGSAESLSVSVEALCDLRLGDVVGRIPKQSCLTVKTTGAHQLIEESQLGGNLGLSIAVMYEKSIGPQSPWFQYLQLLPPFESIPMLWSFPEIDSFLSGTELHKTVKEDKALFYEDWKECIEPLLGSALLELNPNFFSIQEYFAARSLISSRSFEIDKYHGFGMVPLADLQNAIGVSGQLIPINTTIAVLVVTTSVSGYDFMDEEDIGTYTIKVVDNLRTSNKILLHQAS</sequence>
<organism evidence="1 2">
    <name type="scientific">Olea europaea subsp. europaea</name>
    <dbReference type="NCBI Taxonomy" id="158383"/>
    <lineage>
        <taxon>Eukaryota</taxon>
        <taxon>Viridiplantae</taxon>
        <taxon>Streptophyta</taxon>
        <taxon>Embryophyta</taxon>
        <taxon>Tracheophyta</taxon>
        <taxon>Spermatophyta</taxon>
        <taxon>Magnoliopsida</taxon>
        <taxon>eudicotyledons</taxon>
        <taxon>Gunneridae</taxon>
        <taxon>Pentapetalae</taxon>
        <taxon>asterids</taxon>
        <taxon>lamiids</taxon>
        <taxon>Lamiales</taxon>
        <taxon>Oleaceae</taxon>
        <taxon>Oleeae</taxon>
        <taxon>Olea</taxon>
    </lineage>
</organism>
<name>A0A8S0PCT9_OLEEU</name>
<dbReference type="AlphaFoldDB" id="A0A8S0PCT9"/>
<keyword evidence="2" id="KW-1185">Reference proteome</keyword>
<dbReference type="OrthoDB" id="441812at2759"/>
<dbReference type="PANTHER" id="PTHR13271:SF34">
    <property type="entry name" value="N-LYSINE METHYLTRANSFERASE SETD6"/>
    <property type="match status" value="1"/>
</dbReference>
<dbReference type="PANTHER" id="PTHR13271">
    <property type="entry name" value="UNCHARACTERIZED PUTATIVE METHYLTRANSFERASE"/>
    <property type="match status" value="1"/>
</dbReference>
<dbReference type="GO" id="GO:0016279">
    <property type="term" value="F:protein-lysine N-methyltransferase activity"/>
    <property type="evidence" value="ECO:0007669"/>
    <property type="project" value="TreeGrafter"/>
</dbReference>
<reference evidence="1 2" key="1">
    <citation type="submission" date="2019-12" db="EMBL/GenBank/DDBJ databases">
        <authorList>
            <person name="Alioto T."/>
            <person name="Alioto T."/>
            <person name="Gomez Garrido J."/>
        </authorList>
    </citation>
    <scope>NUCLEOTIDE SEQUENCE [LARGE SCALE GENOMIC DNA]</scope>
</reference>
<dbReference type="InterPro" id="IPR046341">
    <property type="entry name" value="SET_dom_sf"/>
</dbReference>
<dbReference type="InterPro" id="IPR050600">
    <property type="entry name" value="SETD3_SETD6_MTase"/>
</dbReference>
<dbReference type="Proteomes" id="UP000594638">
    <property type="component" value="Unassembled WGS sequence"/>
</dbReference>